<dbReference type="GO" id="GO:0004459">
    <property type="term" value="F:L-lactate dehydrogenase (NAD+) activity"/>
    <property type="evidence" value="ECO:0007669"/>
    <property type="project" value="TreeGrafter"/>
</dbReference>
<dbReference type="STRING" id="47715.AWJ15_02390"/>
<evidence type="ECO:0000313" key="1">
    <source>
        <dbReference type="EMBL" id="NVO87192.1"/>
    </source>
</evidence>
<name>A0A0J6V0X7_LACRH</name>
<accession>A0A0J6V0X7</accession>
<protein>
    <submittedName>
        <fullName evidence="1">Lactate dehydrogenase</fullName>
    </submittedName>
</protein>
<dbReference type="SUPFAM" id="SSF56327">
    <property type="entry name" value="LDH C-terminal domain-like"/>
    <property type="match status" value="1"/>
</dbReference>
<dbReference type="InterPro" id="IPR015955">
    <property type="entry name" value="Lactate_DH/Glyco_Ohase_4_C"/>
</dbReference>
<dbReference type="eggNOG" id="COG0039">
    <property type="taxonomic scope" value="Bacteria"/>
</dbReference>
<dbReference type="EMBL" id="JABXWP010000002">
    <property type="protein sequence ID" value="NVO87192.1"/>
    <property type="molecule type" value="Genomic_DNA"/>
</dbReference>
<evidence type="ECO:0000313" key="2">
    <source>
        <dbReference type="Proteomes" id="UP000542889"/>
    </source>
</evidence>
<reference evidence="1 2" key="1">
    <citation type="submission" date="2020-06" db="EMBL/GenBank/DDBJ databases">
        <title>Lactobacillus rhamnosus QC,genome.</title>
        <authorList>
            <person name="Yi H."/>
            <person name="Jin M."/>
        </authorList>
    </citation>
    <scope>NUCLEOTIDE SEQUENCE [LARGE SCALE GENOMIC DNA]</scope>
    <source>
        <strain evidence="1 2">QC</strain>
    </source>
</reference>
<dbReference type="OrthoDB" id="2318352at2"/>
<dbReference type="PANTHER" id="PTHR43128">
    <property type="entry name" value="L-2-HYDROXYCARBOXYLATE DEHYDROGENASE (NAD(P)(+))"/>
    <property type="match status" value="1"/>
</dbReference>
<dbReference type="InterPro" id="IPR036291">
    <property type="entry name" value="NAD(P)-bd_dom_sf"/>
</dbReference>
<dbReference type="Gene3D" id="3.90.110.10">
    <property type="entry name" value="Lactate dehydrogenase/glycoside hydrolase, family 4, C-terminal"/>
    <property type="match status" value="1"/>
</dbReference>
<dbReference type="Gene3D" id="3.40.50.720">
    <property type="entry name" value="NAD(P)-binding Rossmann-like Domain"/>
    <property type="match status" value="1"/>
</dbReference>
<gene>
    <name evidence="1" type="ORF">HWN39_01610</name>
</gene>
<dbReference type="RefSeq" id="WP_005710119.1">
    <property type="nucleotide sequence ID" value="NZ_CAKMAS010000003.1"/>
</dbReference>
<dbReference type="SUPFAM" id="SSF51735">
    <property type="entry name" value="NAD(P)-binding Rossmann-fold domains"/>
    <property type="match status" value="1"/>
</dbReference>
<dbReference type="Proteomes" id="UP000542889">
    <property type="component" value="Unassembled WGS sequence"/>
</dbReference>
<organism evidence="1 2">
    <name type="scientific">Lacticaseibacillus rhamnosus</name>
    <name type="common">Lactobacillus rhamnosus</name>
    <dbReference type="NCBI Taxonomy" id="47715"/>
    <lineage>
        <taxon>Bacteria</taxon>
        <taxon>Bacillati</taxon>
        <taxon>Bacillota</taxon>
        <taxon>Bacilli</taxon>
        <taxon>Lactobacillales</taxon>
        <taxon>Lactobacillaceae</taxon>
        <taxon>Lacticaseibacillus</taxon>
    </lineage>
</organism>
<proteinExistence type="predicted"/>
<dbReference type="GO" id="GO:0006089">
    <property type="term" value="P:lactate metabolic process"/>
    <property type="evidence" value="ECO:0007669"/>
    <property type="project" value="TreeGrafter"/>
</dbReference>
<comment type="caution">
    <text evidence="1">The sequence shown here is derived from an EMBL/GenBank/DDBJ whole genome shotgun (WGS) entry which is preliminary data.</text>
</comment>
<sequence>MQRVVVHGASTGTQGLLQMLIMSLLDLQVGCYEPDETLVDVAGLTALSQICHNTFVKVTPKVLKAADVLILTDTGTPADEGFVTTNITAIRKVLNSAMAAGFKGRIIVAMTHDELFTYFAQRFSGLNKRQVVGLGTFGATWQFEQFLAERLAVPAAQVTAYVVGTSQTPVLVWSRAYVGATPVLRLLDDQTIFSEAVKAVQTFLASTLTVMLGKLVEPILAAFAGDGVIGTFTHLRDADDGTGQISSSPVLLDERGVVTLAMVAGSDDEEAALSQAIQAAQTQIEAIEQGANKNES</sequence>
<dbReference type="AlphaFoldDB" id="A0A0J6V0X7"/>
<dbReference type="PANTHER" id="PTHR43128:SF16">
    <property type="entry name" value="L-LACTATE DEHYDROGENASE"/>
    <property type="match status" value="1"/>
</dbReference>